<name>A0A5Q6RYT3_9ACTN</name>
<reference evidence="3 4" key="1">
    <citation type="submission" date="2019-09" db="EMBL/GenBank/DDBJ databases">
        <title>Mumia zhuanghuii sp. nov. isolated from the intestinal contents of plateau pika (Ochotona curzoniae) in the Qinghai-Tibet plateau of China.</title>
        <authorList>
            <person name="Tian Z."/>
        </authorList>
    </citation>
    <scope>NUCLEOTIDE SEQUENCE [LARGE SCALE GENOMIC DNA]</scope>
    <source>
        <strain evidence="4">350</strain>
    </source>
</reference>
<gene>
    <name evidence="3" type="ORF">FE697_011715</name>
</gene>
<dbReference type="InterPro" id="IPR007627">
    <property type="entry name" value="RNA_pol_sigma70_r2"/>
</dbReference>
<dbReference type="Pfam" id="PF04542">
    <property type="entry name" value="Sigma70_r2"/>
    <property type="match status" value="1"/>
</dbReference>
<feature type="compositionally biased region" description="Polar residues" evidence="1">
    <location>
        <begin position="286"/>
        <end position="295"/>
    </location>
</feature>
<evidence type="ECO:0000313" key="4">
    <source>
        <dbReference type="Proteomes" id="UP000307768"/>
    </source>
</evidence>
<evidence type="ECO:0000256" key="1">
    <source>
        <dbReference type="SAM" id="MobiDB-lite"/>
    </source>
</evidence>
<feature type="compositionally biased region" description="Basic residues" evidence="1">
    <location>
        <begin position="248"/>
        <end position="272"/>
    </location>
</feature>
<dbReference type="GO" id="GO:0003700">
    <property type="term" value="F:DNA-binding transcription factor activity"/>
    <property type="evidence" value="ECO:0007669"/>
    <property type="project" value="InterPro"/>
</dbReference>
<accession>A0A5Q6RYT3</accession>
<proteinExistence type="predicted"/>
<dbReference type="AlphaFoldDB" id="A0A5Q6RYT3"/>
<evidence type="ECO:0000259" key="2">
    <source>
        <dbReference type="Pfam" id="PF04542"/>
    </source>
</evidence>
<feature type="compositionally biased region" description="Low complexity" evidence="1">
    <location>
        <begin position="313"/>
        <end position="327"/>
    </location>
</feature>
<evidence type="ECO:0000313" key="3">
    <source>
        <dbReference type="EMBL" id="KAA1423106.1"/>
    </source>
</evidence>
<dbReference type="GO" id="GO:0006352">
    <property type="term" value="P:DNA-templated transcription initiation"/>
    <property type="evidence" value="ECO:0007669"/>
    <property type="project" value="InterPro"/>
</dbReference>
<dbReference type="EMBL" id="VDFQ02000003">
    <property type="protein sequence ID" value="KAA1423106.1"/>
    <property type="molecule type" value="Genomic_DNA"/>
</dbReference>
<dbReference type="Proteomes" id="UP000307768">
    <property type="component" value="Unassembled WGS sequence"/>
</dbReference>
<sequence length="409" mass="44465">MLALLAAPTGDIAAAEDALADAFERALATWPERGVPDNPEAWLLTAGRNRLRDLYRSAAYRSAAPLEPEGWGLDTPSPRGSGYSTSGMEAFDQRVPGLDQRGPGLDQRDGGHDRRACDPRRAARPAVRVRAPGDRRRRTHAADAADRPRARRAPHRRGVRGADERDGPAAGPGEAPHPRHPHPVRRARSRRAAPAASGGARGGVRRVRDRLGRRAEQRVAGVARRRGALPRGPAGRTAAGRAGGSGTRRARVPVTRARRRPYRRQRTVRPPRRAGPLALGHRPHQPTASSCSTPLHDSVARVASSSRRRSSRRTATARARVVPTTRPCCASTVPSSPWRPPSAPGSRWRPRRHGPTAPRQGWCSSTPSPTARILMRRGGSSRRGRCARTCTPSWAAATRRAPPTRRRSR</sequence>
<feature type="compositionally biased region" description="Basic residues" evidence="1">
    <location>
        <begin position="149"/>
        <end position="159"/>
    </location>
</feature>
<dbReference type="InterPro" id="IPR013325">
    <property type="entry name" value="RNA_pol_sigma_r2"/>
</dbReference>
<feature type="compositionally biased region" description="Low complexity" evidence="1">
    <location>
        <begin position="229"/>
        <end position="240"/>
    </location>
</feature>
<protein>
    <recommendedName>
        <fullName evidence="2">RNA polymerase sigma-70 region 2 domain-containing protein</fullName>
    </recommendedName>
</protein>
<feature type="region of interest" description="Disordered" evidence="1">
    <location>
        <begin position="66"/>
        <end position="409"/>
    </location>
</feature>
<dbReference type="SUPFAM" id="SSF88946">
    <property type="entry name" value="Sigma2 domain of RNA polymerase sigma factors"/>
    <property type="match status" value="1"/>
</dbReference>
<comment type="caution">
    <text evidence="3">The sequence shown here is derived from an EMBL/GenBank/DDBJ whole genome shotgun (WGS) entry which is preliminary data.</text>
</comment>
<dbReference type="PANTHER" id="PTHR47756:SF2">
    <property type="entry name" value="BLL6612 PROTEIN"/>
    <property type="match status" value="1"/>
</dbReference>
<dbReference type="Gene3D" id="1.10.1740.10">
    <property type="match status" value="1"/>
</dbReference>
<feature type="compositionally biased region" description="Low complexity" evidence="1">
    <location>
        <begin position="391"/>
        <end position="401"/>
    </location>
</feature>
<dbReference type="PANTHER" id="PTHR47756">
    <property type="entry name" value="BLL6612 PROTEIN-RELATED"/>
    <property type="match status" value="1"/>
</dbReference>
<feature type="domain" description="RNA polymerase sigma-70 region 2" evidence="2">
    <location>
        <begin position="9"/>
        <end position="58"/>
    </location>
</feature>
<feature type="compositionally biased region" description="Basic and acidic residues" evidence="1">
    <location>
        <begin position="106"/>
        <end position="121"/>
    </location>
</feature>
<dbReference type="OrthoDB" id="9780299at2"/>
<feature type="compositionally biased region" description="Basic residues" evidence="1">
    <location>
        <begin position="178"/>
        <end position="191"/>
    </location>
</feature>
<organism evidence="3 4">
    <name type="scientific">Mumia zhuanghuii</name>
    <dbReference type="NCBI Taxonomy" id="2585211"/>
    <lineage>
        <taxon>Bacteria</taxon>
        <taxon>Bacillati</taxon>
        <taxon>Actinomycetota</taxon>
        <taxon>Actinomycetes</taxon>
        <taxon>Propionibacteriales</taxon>
        <taxon>Nocardioidaceae</taxon>
        <taxon>Mumia</taxon>
    </lineage>
</organism>